<dbReference type="InterPro" id="IPR003749">
    <property type="entry name" value="ThiS/MoaD-like"/>
</dbReference>
<comment type="caution">
    <text evidence="1">The sequence shown here is derived from an EMBL/GenBank/DDBJ whole genome shotgun (WGS) entry which is preliminary data.</text>
</comment>
<organism evidence="1">
    <name type="scientific">Bellilinea caldifistulae</name>
    <dbReference type="NCBI Taxonomy" id="360411"/>
    <lineage>
        <taxon>Bacteria</taxon>
        <taxon>Bacillati</taxon>
        <taxon>Chloroflexota</taxon>
        <taxon>Anaerolineae</taxon>
        <taxon>Anaerolineales</taxon>
        <taxon>Anaerolineaceae</taxon>
        <taxon>Bellilinea</taxon>
    </lineage>
</organism>
<accession>A0A7C4KXP1</accession>
<sequence>MPKAVHRRKKEMAETIRVQISAPFEVPGQDTAGWVQLPAGSRVSDLLRLARPPLALRLLPVVVNGKTAGRRHVLQDGDRVVFLLPMSGG</sequence>
<dbReference type="InterPro" id="IPR016155">
    <property type="entry name" value="Mopterin_synth/thiamin_S_b"/>
</dbReference>
<dbReference type="InterPro" id="IPR012675">
    <property type="entry name" value="Beta-grasp_dom_sf"/>
</dbReference>
<dbReference type="AlphaFoldDB" id="A0A7C4KXP1"/>
<reference evidence="1" key="1">
    <citation type="journal article" date="2020" name="mSystems">
        <title>Genome- and Community-Level Interaction Insights into Carbon Utilization and Element Cycling Functions of Hydrothermarchaeota in Hydrothermal Sediment.</title>
        <authorList>
            <person name="Zhou Z."/>
            <person name="Liu Y."/>
            <person name="Xu W."/>
            <person name="Pan J."/>
            <person name="Luo Z.H."/>
            <person name="Li M."/>
        </authorList>
    </citation>
    <scope>NUCLEOTIDE SEQUENCE [LARGE SCALE GENOMIC DNA]</scope>
    <source>
        <strain evidence="1">SpSt-556</strain>
    </source>
</reference>
<gene>
    <name evidence="1" type="ORF">ENT17_01310</name>
</gene>
<proteinExistence type="predicted"/>
<evidence type="ECO:0000313" key="1">
    <source>
        <dbReference type="EMBL" id="HGS86239.1"/>
    </source>
</evidence>
<dbReference type="SUPFAM" id="SSF54285">
    <property type="entry name" value="MoaD/ThiS"/>
    <property type="match status" value="1"/>
</dbReference>
<protein>
    <submittedName>
        <fullName evidence="1">MoaD/ThiS family protein</fullName>
    </submittedName>
</protein>
<dbReference type="CDD" id="cd17040">
    <property type="entry name" value="Ubl_MoaD_like"/>
    <property type="match status" value="1"/>
</dbReference>
<dbReference type="EMBL" id="DSXR01000017">
    <property type="protein sequence ID" value="HGS86239.1"/>
    <property type="molecule type" value="Genomic_DNA"/>
</dbReference>
<dbReference type="Gene3D" id="3.10.20.30">
    <property type="match status" value="1"/>
</dbReference>
<dbReference type="Pfam" id="PF02597">
    <property type="entry name" value="ThiS"/>
    <property type="match status" value="1"/>
</dbReference>
<name>A0A7C4KXP1_9CHLR</name>